<organism evidence="2">
    <name type="scientific">Clostridium butyricum</name>
    <dbReference type="NCBI Taxonomy" id="1492"/>
    <lineage>
        <taxon>Bacteria</taxon>
        <taxon>Bacillati</taxon>
        <taxon>Bacillota</taxon>
        <taxon>Clostridia</taxon>
        <taxon>Eubacteriales</taxon>
        <taxon>Clostridiaceae</taxon>
        <taxon>Clostridium</taxon>
    </lineage>
</organism>
<dbReference type="EC" id="3.5.1.87" evidence="2"/>
<dbReference type="GO" id="GO:0016813">
    <property type="term" value="F:hydrolase activity, acting on carbon-nitrogen (but not peptide) bonds, in linear amidines"/>
    <property type="evidence" value="ECO:0007669"/>
    <property type="project" value="InterPro"/>
</dbReference>
<dbReference type="PANTHER" id="PTHR32494:SF5">
    <property type="entry name" value="ALLANTOATE AMIDOHYDROLASE"/>
    <property type="match status" value="1"/>
</dbReference>
<dbReference type="GO" id="GO:0050538">
    <property type="term" value="F:N-carbamoyl-L-amino-acid hydrolase activity"/>
    <property type="evidence" value="ECO:0007669"/>
    <property type="project" value="UniProtKB-EC"/>
</dbReference>
<sequence>MTTAIMTCSKERLDDKIRIFSKFGDSGKGTITRLSLSSEEIEAREEFCKRCRNLGMEIKTDDMANIYATIKGNKDLPSIMIGSHIDSIENGCNNDGLLGVLTALEIVETIVTENIEHKHPITVVIWTNKEGARFEPAMMSSGVISGKFQRDVILSAVDSDGITFKEALEASGYMGEEENRLNSKNCVAFIEVYRDKQYILYNDKVDIGVAEGKHGVFNYSSEYIKIIEKNANEYGYYCKEIHNSYGYDAQFISEIVPTALIFIPCKKEAGRFKENCVKLNDWVKCTNVILKTIIDIDKKL</sequence>
<dbReference type="EMBL" id="CACRTU010000012">
    <property type="protein sequence ID" value="VYU01338.1"/>
    <property type="molecule type" value="Genomic_DNA"/>
</dbReference>
<proteinExistence type="predicted"/>
<gene>
    <name evidence="2" type="primary">amaB_1</name>
    <name evidence="2" type="ORF">CBLFYP62_00016</name>
</gene>
<name>A0A6N3BFI7_CLOBU</name>
<evidence type="ECO:0000256" key="1">
    <source>
        <dbReference type="ARBA" id="ARBA00022801"/>
    </source>
</evidence>
<dbReference type="RefSeq" id="WP_053359239.1">
    <property type="nucleotide sequence ID" value="NZ_CACRTU010000012.1"/>
</dbReference>
<dbReference type="SUPFAM" id="SSF53187">
    <property type="entry name" value="Zn-dependent exopeptidases"/>
    <property type="match status" value="1"/>
</dbReference>
<dbReference type="PANTHER" id="PTHR32494">
    <property type="entry name" value="ALLANTOATE DEIMINASE-RELATED"/>
    <property type="match status" value="1"/>
</dbReference>
<dbReference type="Pfam" id="PF01546">
    <property type="entry name" value="Peptidase_M20"/>
    <property type="match status" value="1"/>
</dbReference>
<keyword evidence="1 2" id="KW-0378">Hydrolase</keyword>
<evidence type="ECO:0000313" key="2">
    <source>
        <dbReference type="EMBL" id="VYU01338.1"/>
    </source>
</evidence>
<dbReference type="InterPro" id="IPR010158">
    <property type="entry name" value="Amidase_Cbmase"/>
</dbReference>
<dbReference type="InterPro" id="IPR002933">
    <property type="entry name" value="Peptidase_M20"/>
</dbReference>
<reference evidence="2" key="1">
    <citation type="submission" date="2019-11" db="EMBL/GenBank/DDBJ databases">
        <authorList>
            <person name="Feng L."/>
        </authorList>
    </citation>
    <scope>NUCLEOTIDE SEQUENCE</scope>
    <source>
        <strain evidence="2">CButyricumLFYP62</strain>
    </source>
</reference>
<dbReference type="AlphaFoldDB" id="A0A6N3BFI7"/>
<accession>A0A6N3BFI7</accession>
<dbReference type="Gene3D" id="3.40.630.10">
    <property type="entry name" value="Zn peptidases"/>
    <property type="match status" value="1"/>
</dbReference>
<protein>
    <submittedName>
        <fullName evidence="2">N-carbamoyl-L-amino acid hydrolase</fullName>
        <ecNumber evidence="2">3.5.1.87</ecNumber>
    </submittedName>
</protein>